<dbReference type="Pfam" id="PF01135">
    <property type="entry name" value="PCMT"/>
    <property type="match status" value="1"/>
</dbReference>
<dbReference type="Proteomes" id="UP000321960">
    <property type="component" value="Unassembled WGS sequence"/>
</dbReference>
<dbReference type="PANTHER" id="PTHR11579:SF18">
    <property type="entry name" value="PROTEIN-L-ISOASPARTATE O-METHYLTRANSFERASE"/>
    <property type="match status" value="1"/>
</dbReference>
<name>A0A512J5A3_9HYPH</name>
<evidence type="ECO:0000313" key="6">
    <source>
        <dbReference type="Proteomes" id="UP000321960"/>
    </source>
</evidence>
<dbReference type="PANTHER" id="PTHR11579">
    <property type="entry name" value="PROTEIN-L-ISOASPARTATE O-METHYLTRANSFERASE"/>
    <property type="match status" value="1"/>
</dbReference>
<dbReference type="GO" id="GO:0032259">
    <property type="term" value="P:methylation"/>
    <property type="evidence" value="ECO:0007669"/>
    <property type="project" value="UniProtKB-KW"/>
</dbReference>
<keyword evidence="4" id="KW-0808">Transferase</keyword>
<keyword evidence="4" id="KW-0489">Methyltransferase</keyword>
<dbReference type="Proteomes" id="UP001156856">
    <property type="component" value="Unassembled WGS sequence"/>
</dbReference>
<dbReference type="OrthoDB" id="9798496at2"/>
<dbReference type="InterPro" id="IPR000682">
    <property type="entry name" value="PCMT"/>
</dbReference>
<sequence>MLDYAQARRLMVDCQLRTFDVNDIAVLDAFDTVPRERFVPQGREDFAYIDQTLRLGGADGDTRFLPAPMVLARMIQVLAIRPGARVLDVGTGYGYAAALMSRLGAQVVALEAVPDLAAAARERLAGTAEVVEGPLAAGSPDHGPYEAILIGGRVEVRPQALLEQLKDGGRLACVMGRERAAKATMFVRAGDAFGSRPLFDASLPALTAFAAEAGFTF</sequence>
<evidence type="ECO:0000313" key="5">
    <source>
        <dbReference type="EMBL" id="GLS62531.1"/>
    </source>
</evidence>
<accession>A0A512J5A3</accession>
<dbReference type="CDD" id="cd02440">
    <property type="entry name" value="AdoMet_MTases"/>
    <property type="match status" value="1"/>
</dbReference>
<dbReference type="AlphaFoldDB" id="A0A512J5A3"/>
<protein>
    <recommendedName>
        <fullName evidence="2">Protein-L-isoaspartate O-methyltransferase</fullName>
    </recommendedName>
    <alternativeName>
        <fullName evidence="3">Protein L-isoaspartyl methyltransferase</fullName>
    </alternativeName>
</protein>
<keyword evidence="7" id="KW-1185">Reference proteome</keyword>
<dbReference type="RefSeq" id="WP_147026749.1">
    <property type="nucleotide sequence ID" value="NZ_BJZU01000063.1"/>
</dbReference>
<dbReference type="SUPFAM" id="SSF53335">
    <property type="entry name" value="S-adenosyl-L-methionine-dependent methyltransferases"/>
    <property type="match status" value="1"/>
</dbReference>
<reference evidence="5" key="4">
    <citation type="submission" date="2023-01" db="EMBL/GenBank/DDBJ databases">
        <title>Draft genome sequence of Methylobacterium oxalidis strain NBRC 107715.</title>
        <authorList>
            <person name="Sun Q."/>
            <person name="Mori K."/>
        </authorList>
    </citation>
    <scope>NUCLEOTIDE SEQUENCE</scope>
    <source>
        <strain evidence="5">NBRC 107715</strain>
    </source>
</reference>
<dbReference type="EMBL" id="BSPK01000015">
    <property type="protein sequence ID" value="GLS62531.1"/>
    <property type="molecule type" value="Genomic_DNA"/>
</dbReference>
<evidence type="ECO:0000256" key="1">
    <source>
        <dbReference type="ARBA" id="ARBA00005369"/>
    </source>
</evidence>
<dbReference type="GO" id="GO:0004719">
    <property type="term" value="F:protein-L-isoaspartate (D-aspartate) O-methyltransferase activity"/>
    <property type="evidence" value="ECO:0007669"/>
    <property type="project" value="InterPro"/>
</dbReference>
<dbReference type="Gene3D" id="3.40.50.150">
    <property type="entry name" value="Vaccinia Virus protein VP39"/>
    <property type="match status" value="1"/>
</dbReference>
<dbReference type="InterPro" id="IPR029063">
    <property type="entry name" value="SAM-dependent_MTases_sf"/>
</dbReference>
<reference evidence="7" key="2">
    <citation type="journal article" date="2019" name="Int. J. Syst. Evol. Microbiol.">
        <title>The Global Catalogue of Microorganisms (GCM) 10K type strain sequencing project: providing services to taxonomists for standard genome sequencing and annotation.</title>
        <authorList>
            <consortium name="The Broad Institute Genomics Platform"/>
            <consortium name="The Broad Institute Genome Sequencing Center for Infectious Disease"/>
            <person name="Wu L."/>
            <person name="Ma J."/>
        </authorList>
    </citation>
    <scope>NUCLEOTIDE SEQUENCE [LARGE SCALE GENOMIC DNA]</scope>
    <source>
        <strain evidence="7">NBRC 107715</strain>
    </source>
</reference>
<evidence type="ECO:0000256" key="3">
    <source>
        <dbReference type="ARBA" id="ARBA00030757"/>
    </source>
</evidence>
<comment type="caution">
    <text evidence="4">The sequence shown here is derived from an EMBL/GenBank/DDBJ whole genome shotgun (WGS) entry which is preliminary data.</text>
</comment>
<proteinExistence type="inferred from homology"/>
<reference evidence="5" key="1">
    <citation type="journal article" date="2014" name="Int. J. Syst. Evol. Microbiol.">
        <title>Complete genome of a new Firmicutes species belonging to the dominant human colonic microbiota ('Ruminococcus bicirculans') reveals two chromosomes and a selective capacity to utilize plant glucans.</title>
        <authorList>
            <consortium name="NISC Comparative Sequencing Program"/>
            <person name="Wegmann U."/>
            <person name="Louis P."/>
            <person name="Goesmann A."/>
            <person name="Henrissat B."/>
            <person name="Duncan S.H."/>
            <person name="Flint H.J."/>
        </authorList>
    </citation>
    <scope>NUCLEOTIDE SEQUENCE</scope>
    <source>
        <strain evidence="5">NBRC 107715</strain>
    </source>
</reference>
<reference evidence="4 6" key="3">
    <citation type="submission" date="2019-07" db="EMBL/GenBank/DDBJ databases">
        <title>Whole genome shotgun sequence of Methylobacterium oxalidis NBRC 107715.</title>
        <authorList>
            <person name="Hosoyama A."/>
            <person name="Uohara A."/>
            <person name="Ohji S."/>
            <person name="Ichikawa N."/>
        </authorList>
    </citation>
    <scope>NUCLEOTIDE SEQUENCE [LARGE SCALE GENOMIC DNA]</scope>
    <source>
        <strain evidence="4 6">NBRC 107715</strain>
    </source>
</reference>
<evidence type="ECO:0000313" key="7">
    <source>
        <dbReference type="Proteomes" id="UP001156856"/>
    </source>
</evidence>
<dbReference type="GO" id="GO:0005737">
    <property type="term" value="C:cytoplasm"/>
    <property type="evidence" value="ECO:0007669"/>
    <property type="project" value="TreeGrafter"/>
</dbReference>
<gene>
    <name evidence="4" type="primary">pcm_2</name>
    <name evidence="5" type="synonym">pcm_1</name>
    <name evidence="5" type="ORF">GCM10007888_09120</name>
    <name evidence="4" type="ORF">MOX02_32150</name>
</gene>
<evidence type="ECO:0000313" key="4">
    <source>
        <dbReference type="EMBL" id="GEP05177.1"/>
    </source>
</evidence>
<dbReference type="EMBL" id="BJZU01000063">
    <property type="protein sequence ID" value="GEP05177.1"/>
    <property type="molecule type" value="Genomic_DNA"/>
</dbReference>
<comment type="similarity">
    <text evidence="1">Belongs to the methyltransferase superfamily. L-isoaspartyl/D-aspartyl protein methyltransferase family.</text>
</comment>
<evidence type="ECO:0000256" key="2">
    <source>
        <dbReference type="ARBA" id="ARBA00013346"/>
    </source>
</evidence>
<organism evidence="4 6">
    <name type="scientific">Methylobacterium oxalidis</name>
    <dbReference type="NCBI Taxonomy" id="944322"/>
    <lineage>
        <taxon>Bacteria</taxon>
        <taxon>Pseudomonadati</taxon>
        <taxon>Pseudomonadota</taxon>
        <taxon>Alphaproteobacteria</taxon>
        <taxon>Hyphomicrobiales</taxon>
        <taxon>Methylobacteriaceae</taxon>
        <taxon>Methylobacterium</taxon>
    </lineage>
</organism>